<dbReference type="RefSeq" id="WP_141632578.1">
    <property type="nucleotide sequence ID" value="NZ_VIGB01000003.1"/>
</dbReference>
<dbReference type="OrthoDB" id="9806164at2"/>
<evidence type="ECO:0000256" key="3">
    <source>
        <dbReference type="ARBA" id="ARBA00022603"/>
    </source>
</evidence>
<dbReference type="AlphaFoldDB" id="A0A540VYL9"/>
<sequence length="273" mass="29592">MEAVSKTAQWTAAARALESERADALFVDPYARTVAADTGFKLLDRYAGAGTVEFLAVRTTYLDRAIAAAVAGEGIRQVVFVAAGMDTRPFRLDCWADGTTVFELDRPALLAAKEELLDGAQLPAGITRRPVAVDLAGEWADSLRQAGFQADRPTLWVIEGLTFFLPEDAVRRLLTGVRTLSAPGTVLLGDFASRASLVNPLARPFLNALAEDGAAWLFGTDTPEQFLAECGWQAREVRQPGEDGATFGRWPFPVPPREFRGAPRSFLYTADLA</sequence>
<keyword evidence="5 6" id="KW-0949">S-adenosyl-L-methionine</keyword>
<dbReference type="Proteomes" id="UP000319103">
    <property type="component" value="Unassembled WGS sequence"/>
</dbReference>
<evidence type="ECO:0000256" key="2">
    <source>
        <dbReference type="ARBA" id="ARBA00008138"/>
    </source>
</evidence>
<dbReference type="Pfam" id="PF04072">
    <property type="entry name" value="LCM"/>
    <property type="match status" value="1"/>
</dbReference>
<dbReference type="GO" id="GO:0032259">
    <property type="term" value="P:methylation"/>
    <property type="evidence" value="ECO:0007669"/>
    <property type="project" value="UniProtKB-KW"/>
</dbReference>
<dbReference type="PANTHER" id="PTHR43619:SF2">
    <property type="entry name" value="S-ADENOSYL-L-METHIONINE-DEPENDENT METHYLTRANSFERASES SUPERFAMILY PROTEIN"/>
    <property type="match status" value="1"/>
</dbReference>
<organism evidence="7 8">
    <name type="scientific">Kitasatospora acidiphila</name>
    <dbReference type="NCBI Taxonomy" id="2567942"/>
    <lineage>
        <taxon>Bacteria</taxon>
        <taxon>Bacillati</taxon>
        <taxon>Actinomycetota</taxon>
        <taxon>Actinomycetes</taxon>
        <taxon>Kitasatosporales</taxon>
        <taxon>Streptomycetaceae</taxon>
        <taxon>Kitasatospora</taxon>
    </lineage>
</organism>
<evidence type="ECO:0000256" key="1">
    <source>
        <dbReference type="ARBA" id="ARBA00003907"/>
    </source>
</evidence>
<evidence type="ECO:0000313" key="7">
    <source>
        <dbReference type="EMBL" id="TQF01855.1"/>
    </source>
</evidence>
<name>A0A540VYL9_9ACTN</name>
<keyword evidence="8" id="KW-1185">Reference proteome</keyword>
<comment type="similarity">
    <text evidence="2 6">Belongs to the UPF0677 family.</text>
</comment>
<comment type="caution">
    <text evidence="7">The sequence shown here is derived from an EMBL/GenBank/DDBJ whole genome shotgun (WGS) entry which is preliminary data.</text>
</comment>
<protein>
    <recommendedName>
        <fullName evidence="6">S-adenosyl-L-methionine-dependent methyltransferase</fullName>
        <ecNumber evidence="6">2.1.1.-</ecNumber>
    </recommendedName>
</protein>
<dbReference type="InterPro" id="IPR011610">
    <property type="entry name" value="SAM_mthyl_Trfase_ML2640-like"/>
</dbReference>
<comment type="function">
    <text evidence="1 6">Exhibits S-adenosyl-L-methionine-dependent methyltransferase activity.</text>
</comment>
<dbReference type="SUPFAM" id="SSF53335">
    <property type="entry name" value="S-adenosyl-L-methionine-dependent methyltransferases"/>
    <property type="match status" value="1"/>
</dbReference>
<dbReference type="EC" id="2.1.1.-" evidence="6"/>
<keyword evidence="3 6" id="KW-0489">Methyltransferase</keyword>
<proteinExistence type="inferred from homology"/>
<dbReference type="PANTHER" id="PTHR43619">
    <property type="entry name" value="S-ADENOSYL-L-METHIONINE-DEPENDENT METHYLTRANSFERASE YKTD-RELATED"/>
    <property type="match status" value="1"/>
</dbReference>
<evidence type="ECO:0000313" key="8">
    <source>
        <dbReference type="Proteomes" id="UP000319103"/>
    </source>
</evidence>
<dbReference type="Gene3D" id="3.40.50.150">
    <property type="entry name" value="Vaccinia Virus protein VP39"/>
    <property type="match status" value="1"/>
</dbReference>
<dbReference type="InterPro" id="IPR029063">
    <property type="entry name" value="SAM-dependent_MTases_sf"/>
</dbReference>
<dbReference type="GO" id="GO:0008168">
    <property type="term" value="F:methyltransferase activity"/>
    <property type="evidence" value="ECO:0007669"/>
    <property type="project" value="UniProtKB-UniRule"/>
</dbReference>
<evidence type="ECO:0000256" key="6">
    <source>
        <dbReference type="RuleBase" id="RU362030"/>
    </source>
</evidence>
<gene>
    <name evidence="7" type="ORF">E6W39_05745</name>
</gene>
<keyword evidence="4 7" id="KW-0808">Transferase</keyword>
<evidence type="ECO:0000256" key="4">
    <source>
        <dbReference type="ARBA" id="ARBA00022679"/>
    </source>
</evidence>
<dbReference type="NCBIfam" id="TIGR00027">
    <property type="entry name" value="mthyl_TIGR00027"/>
    <property type="match status" value="1"/>
</dbReference>
<dbReference type="EMBL" id="VIGB01000003">
    <property type="protein sequence ID" value="TQF01855.1"/>
    <property type="molecule type" value="Genomic_DNA"/>
</dbReference>
<evidence type="ECO:0000256" key="5">
    <source>
        <dbReference type="ARBA" id="ARBA00022691"/>
    </source>
</evidence>
<reference evidence="7 8" key="1">
    <citation type="submission" date="2019-06" db="EMBL/GenBank/DDBJ databases">
        <title>Description of Kitasatospora acidophila sp. nov. isolated from pine grove soil, and reclassification of Streptomyces novaecaesareae to Kitasatospora novaeceasareae comb. nov.</title>
        <authorList>
            <person name="Kim M.J."/>
        </authorList>
    </citation>
    <scope>NUCLEOTIDE SEQUENCE [LARGE SCALE GENOMIC DNA]</scope>
    <source>
        <strain evidence="7 8">MMS16-CNU292</strain>
    </source>
</reference>
<dbReference type="InterPro" id="IPR007213">
    <property type="entry name" value="Ppm1/Ppm2/Tcmp"/>
</dbReference>
<accession>A0A540VYL9</accession>